<evidence type="ECO:0000313" key="1">
    <source>
        <dbReference type="EMBL" id="TWF74019.1"/>
    </source>
</evidence>
<dbReference type="EMBL" id="VIWV01000002">
    <property type="protein sequence ID" value="TWF74019.1"/>
    <property type="molecule type" value="Genomic_DNA"/>
</dbReference>
<dbReference type="RefSeq" id="WP_229924229.1">
    <property type="nucleotide sequence ID" value="NZ_BNCE01000037.1"/>
</dbReference>
<dbReference type="AlphaFoldDB" id="A0A561SGN1"/>
<organism evidence="1 2">
    <name type="scientific">Streptomyces capillispiralis</name>
    <dbReference type="NCBI Taxonomy" id="68182"/>
    <lineage>
        <taxon>Bacteria</taxon>
        <taxon>Bacillati</taxon>
        <taxon>Actinomycetota</taxon>
        <taxon>Actinomycetes</taxon>
        <taxon>Kitasatosporales</taxon>
        <taxon>Streptomycetaceae</taxon>
        <taxon>Streptomyces</taxon>
    </lineage>
</organism>
<dbReference type="NCBIfam" id="NF033533">
    <property type="entry name" value="lone7_assoc_B"/>
    <property type="match status" value="1"/>
</dbReference>
<reference evidence="1 2" key="1">
    <citation type="submission" date="2019-06" db="EMBL/GenBank/DDBJ databases">
        <title>Sequencing the genomes of 1000 actinobacteria strains.</title>
        <authorList>
            <person name="Klenk H.-P."/>
        </authorList>
    </citation>
    <scope>NUCLEOTIDE SEQUENCE [LARGE SCALE GENOMIC DNA]</scope>
    <source>
        <strain evidence="1 2">DSM 41695</strain>
    </source>
</reference>
<sequence length="166" mass="18233">MAEDPNPKTGKLAMDKAGLQAFLENRVLPFQEDVRRIALDDPVLGPAMGTLIRQTDITSKQEFEAYGSQRPLGIGQMVKAEHLHGKGEKLNQAIGKTAEELIEVYEQQSKLFKDLVDNLQTTIDTLFTAQNKSLVEIDGQEFLDVFEDVQSGLSGGQRAGGGKDKD</sequence>
<keyword evidence="2" id="KW-1185">Reference proteome</keyword>
<gene>
    <name evidence="1" type="ORF">FHX78_1251</name>
</gene>
<accession>A0A561SGN1</accession>
<proteinExistence type="predicted"/>
<dbReference type="InterPro" id="IPR049801">
    <property type="entry name" value="T7SS_assoc-like"/>
</dbReference>
<comment type="caution">
    <text evidence="1">The sequence shown here is derived from an EMBL/GenBank/DDBJ whole genome shotgun (WGS) entry which is preliminary data.</text>
</comment>
<dbReference type="Proteomes" id="UP000316603">
    <property type="component" value="Unassembled WGS sequence"/>
</dbReference>
<protein>
    <submittedName>
        <fullName evidence="1">Uncharacterized protein</fullName>
    </submittedName>
</protein>
<evidence type="ECO:0000313" key="2">
    <source>
        <dbReference type="Proteomes" id="UP000316603"/>
    </source>
</evidence>
<name>A0A561SGN1_9ACTN</name>